<keyword evidence="1" id="KW-1133">Transmembrane helix</keyword>
<dbReference type="OMA" id="LWFRAFF"/>
<organism evidence="2 3">
    <name type="scientific">Reticulomyxa filosa</name>
    <dbReference type="NCBI Taxonomy" id="46433"/>
    <lineage>
        <taxon>Eukaryota</taxon>
        <taxon>Sar</taxon>
        <taxon>Rhizaria</taxon>
        <taxon>Retaria</taxon>
        <taxon>Foraminifera</taxon>
        <taxon>Monothalamids</taxon>
        <taxon>Reticulomyxidae</taxon>
        <taxon>Reticulomyxa</taxon>
    </lineage>
</organism>
<keyword evidence="1" id="KW-0812">Transmembrane</keyword>
<dbReference type="GO" id="GO:0005829">
    <property type="term" value="C:cytosol"/>
    <property type="evidence" value="ECO:0007669"/>
    <property type="project" value="TreeGrafter"/>
</dbReference>
<dbReference type="AlphaFoldDB" id="X6M733"/>
<gene>
    <name evidence="2" type="ORF">RFI_27957</name>
</gene>
<dbReference type="SMART" id="SM00855">
    <property type="entry name" value="PGAM"/>
    <property type="match status" value="1"/>
</dbReference>
<dbReference type="InterPro" id="IPR050275">
    <property type="entry name" value="PGM_Phosphatase"/>
</dbReference>
<dbReference type="Proteomes" id="UP000023152">
    <property type="component" value="Unassembled WGS sequence"/>
</dbReference>
<dbReference type="PROSITE" id="PS00175">
    <property type="entry name" value="PG_MUTASE"/>
    <property type="match status" value="1"/>
</dbReference>
<dbReference type="PANTHER" id="PTHR48100">
    <property type="entry name" value="BROAD-SPECIFICITY PHOSPHATASE YOR283W-RELATED"/>
    <property type="match status" value="1"/>
</dbReference>
<evidence type="ECO:0000313" key="2">
    <source>
        <dbReference type="EMBL" id="ETO09421.1"/>
    </source>
</evidence>
<dbReference type="InterPro" id="IPR013078">
    <property type="entry name" value="His_Pase_superF_clade-1"/>
</dbReference>
<dbReference type="InterPro" id="IPR029033">
    <property type="entry name" value="His_PPase_superfam"/>
</dbReference>
<dbReference type="OrthoDB" id="496981at2759"/>
<dbReference type="CDD" id="cd07067">
    <property type="entry name" value="HP_PGM_like"/>
    <property type="match status" value="1"/>
</dbReference>
<feature type="transmembrane region" description="Helical" evidence="1">
    <location>
        <begin position="16"/>
        <end position="43"/>
    </location>
</feature>
<reference evidence="2 3" key="1">
    <citation type="journal article" date="2013" name="Curr. Biol.">
        <title>The Genome of the Foraminiferan Reticulomyxa filosa.</title>
        <authorList>
            <person name="Glockner G."/>
            <person name="Hulsmann N."/>
            <person name="Schleicher M."/>
            <person name="Noegel A.A."/>
            <person name="Eichinger L."/>
            <person name="Gallinger C."/>
            <person name="Pawlowski J."/>
            <person name="Sierra R."/>
            <person name="Euteneuer U."/>
            <person name="Pillet L."/>
            <person name="Moustafa A."/>
            <person name="Platzer M."/>
            <person name="Groth M."/>
            <person name="Szafranski K."/>
            <person name="Schliwa M."/>
        </authorList>
    </citation>
    <scope>NUCLEOTIDE SEQUENCE [LARGE SCALE GENOMIC DNA]</scope>
</reference>
<evidence type="ECO:0000256" key="1">
    <source>
        <dbReference type="SAM" id="Phobius"/>
    </source>
</evidence>
<sequence length="354" mass="40981">MENQTQFLNLGWSATWFWTVLIATVLLLTHGGKKCYIVLLSFVCMITRKDKRRVLPSYDPGQIDMEKVLQKHKKRLILIRHGESTWNEIFNRRFDLSWPLRLFHAIARECLLFVTSDSVFADAPLSQYGMSQAKELQDYLFKGEMKDELKNDLLLLKNAPNKGALLVSSPLRRCVETLSLALFPRLNNSREEIVLVSHLQEVTSNVDGMSLSGYCEFPPLSITMRLHGPNKHQVKDWEEWLSSRLNVSHKESFKPSFARADDRMRAFVSWVFSNNCSEFDNVVLCGHSLWFRYFFEAYLPRNSIHTAKKNKIQNTGAIALDFIKCEMNDGSVRFRIEPDSIVVIHRGFETSSKH</sequence>
<proteinExistence type="predicted"/>
<dbReference type="GO" id="GO:0016791">
    <property type="term" value="F:phosphatase activity"/>
    <property type="evidence" value="ECO:0007669"/>
    <property type="project" value="TreeGrafter"/>
</dbReference>
<name>X6M733_RETFI</name>
<evidence type="ECO:0008006" key="4">
    <source>
        <dbReference type="Google" id="ProtNLM"/>
    </source>
</evidence>
<evidence type="ECO:0000313" key="3">
    <source>
        <dbReference type="Proteomes" id="UP000023152"/>
    </source>
</evidence>
<dbReference type="InterPro" id="IPR001345">
    <property type="entry name" value="PG/BPGM_mutase_AS"/>
</dbReference>
<dbReference type="Gene3D" id="3.40.50.1240">
    <property type="entry name" value="Phosphoglycerate mutase-like"/>
    <property type="match status" value="1"/>
</dbReference>
<dbReference type="SUPFAM" id="SSF53254">
    <property type="entry name" value="Phosphoglycerate mutase-like"/>
    <property type="match status" value="1"/>
</dbReference>
<protein>
    <recommendedName>
        <fullName evidence="4">Phosphoglycerate mutase family protein</fullName>
    </recommendedName>
</protein>
<keyword evidence="1" id="KW-0472">Membrane</keyword>
<dbReference type="PANTHER" id="PTHR48100:SF33">
    <property type="entry name" value="PEPTIDASE S54 RHOMBOID DOMAIN-CONTAINING PROTEIN"/>
    <property type="match status" value="1"/>
</dbReference>
<keyword evidence="3" id="KW-1185">Reference proteome</keyword>
<dbReference type="EMBL" id="ASPP01024077">
    <property type="protein sequence ID" value="ETO09421.1"/>
    <property type="molecule type" value="Genomic_DNA"/>
</dbReference>
<comment type="caution">
    <text evidence="2">The sequence shown here is derived from an EMBL/GenBank/DDBJ whole genome shotgun (WGS) entry which is preliminary data.</text>
</comment>
<accession>X6M733</accession>